<dbReference type="RefSeq" id="WP_076457287.1">
    <property type="nucleotide sequence ID" value="NZ_FTOB01000018.1"/>
</dbReference>
<dbReference type="SUPFAM" id="SSF51735">
    <property type="entry name" value="NAD(P)-binding Rossmann-fold domains"/>
    <property type="match status" value="1"/>
</dbReference>
<dbReference type="CDD" id="cd05374">
    <property type="entry name" value="17beta-HSD-like_SDR_c"/>
    <property type="match status" value="1"/>
</dbReference>
<organism evidence="4 5">
    <name type="scientific">Zobellia uliginosa</name>
    <dbReference type="NCBI Taxonomy" id="143224"/>
    <lineage>
        <taxon>Bacteria</taxon>
        <taxon>Pseudomonadati</taxon>
        <taxon>Bacteroidota</taxon>
        <taxon>Flavobacteriia</taxon>
        <taxon>Flavobacteriales</taxon>
        <taxon>Flavobacteriaceae</taxon>
        <taxon>Zobellia</taxon>
    </lineage>
</organism>
<comment type="caution">
    <text evidence="4">The sequence shown here is derived from an EMBL/GenBank/DDBJ whole genome shotgun (WGS) entry which is preliminary data.</text>
</comment>
<keyword evidence="5" id="KW-1185">Reference proteome</keyword>
<dbReference type="EMBL" id="FTOB01000018">
    <property type="protein sequence ID" value="SIT16210.1"/>
    <property type="molecule type" value="Genomic_DNA"/>
</dbReference>
<gene>
    <name evidence="4" type="ORF">SAMN05421766_1181</name>
</gene>
<evidence type="ECO:0000256" key="3">
    <source>
        <dbReference type="RuleBase" id="RU000363"/>
    </source>
</evidence>
<dbReference type="InterPro" id="IPR036291">
    <property type="entry name" value="NAD(P)-bd_dom_sf"/>
</dbReference>
<sequence>MNRNVWFVTGASKGLGLALVKQLLASGYYVAATSRDIKSLEKEVSNVTTTFLPIEMDLVNEQSVQEAIEAVVAHFGQIDVIVNNAGYGQMGTLEEISDAEIRASFDVNVFGLAHVIRKAMPYLRKQKSGHIINISSIAGYTANFPVWGIYSATKFAVTAFTEALAADIKSFGIKATVVHPGYFKTNFLKKGSLAVPANPIVEYTEARQIQEAHLREIDDNQAGDPVKAANAMIKISEVMDPPLHLFLGQDAYDMAYKKMEHVKTDLEAWKDVTVSTALG</sequence>
<dbReference type="PRINTS" id="PR00081">
    <property type="entry name" value="GDHRDH"/>
</dbReference>
<dbReference type="PANTHER" id="PTHR43976:SF16">
    <property type="entry name" value="SHORT-CHAIN DEHYDROGENASE_REDUCTASE FAMILY PROTEIN"/>
    <property type="match status" value="1"/>
</dbReference>
<name>A0ABY1L292_9FLAO</name>
<dbReference type="PRINTS" id="PR00080">
    <property type="entry name" value="SDRFAMILY"/>
</dbReference>
<comment type="similarity">
    <text evidence="1 3">Belongs to the short-chain dehydrogenases/reductases (SDR) family.</text>
</comment>
<evidence type="ECO:0000313" key="5">
    <source>
        <dbReference type="Proteomes" id="UP000185728"/>
    </source>
</evidence>
<dbReference type="Gene3D" id="3.40.50.720">
    <property type="entry name" value="NAD(P)-binding Rossmann-like Domain"/>
    <property type="match status" value="1"/>
</dbReference>
<dbReference type="InterPro" id="IPR020904">
    <property type="entry name" value="Sc_DH/Rdtase_CS"/>
</dbReference>
<dbReference type="InterPro" id="IPR002347">
    <property type="entry name" value="SDR_fam"/>
</dbReference>
<evidence type="ECO:0000256" key="2">
    <source>
        <dbReference type="ARBA" id="ARBA00023002"/>
    </source>
</evidence>
<reference evidence="4 5" key="1">
    <citation type="submission" date="2017-01" db="EMBL/GenBank/DDBJ databases">
        <authorList>
            <person name="Varghese N."/>
            <person name="Submissions S."/>
        </authorList>
    </citation>
    <scope>NUCLEOTIDE SEQUENCE [LARGE SCALE GENOMIC DNA]</scope>
    <source>
        <strain evidence="4 5">DSM 2061</strain>
    </source>
</reference>
<protein>
    <submittedName>
        <fullName evidence="4">Short-chain dehydrogenase</fullName>
    </submittedName>
</protein>
<evidence type="ECO:0000256" key="1">
    <source>
        <dbReference type="ARBA" id="ARBA00006484"/>
    </source>
</evidence>
<dbReference type="InterPro" id="IPR051911">
    <property type="entry name" value="SDR_oxidoreductase"/>
</dbReference>
<proteinExistence type="inferred from homology"/>
<dbReference type="Proteomes" id="UP000185728">
    <property type="component" value="Unassembled WGS sequence"/>
</dbReference>
<dbReference type="PROSITE" id="PS00061">
    <property type="entry name" value="ADH_SHORT"/>
    <property type="match status" value="1"/>
</dbReference>
<evidence type="ECO:0000313" key="4">
    <source>
        <dbReference type="EMBL" id="SIT16210.1"/>
    </source>
</evidence>
<accession>A0ABY1L292</accession>
<dbReference type="Pfam" id="PF00106">
    <property type="entry name" value="adh_short"/>
    <property type="match status" value="1"/>
</dbReference>
<keyword evidence="2" id="KW-0560">Oxidoreductase</keyword>
<dbReference type="PANTHER" id="PTHR43976">
    <property type="entry name" value="SHORT CHAIN DEHYDROGENASE"/>
    <property type="match status" value="1"/>
</dbReference>